<dbReference type="GeneID" id="37137077"/>
<keyword evidence="2" id="KW-0808">Transferase</keyword>
<reference evidence="2 3" key="1">
    <citation type="submission" date="2016-12" db="EMBL/GenBank/DDBJ databases">
        <title>The genomes of Aspergillus section Nigri reveals drivers in fungal speciation.</title>
        <authorList>
            <consortium name="DOE Joint Genome Institute"/>
            <person name="Vesth T.C."/>
            <person name="Nybo J."/>
            <person name="Theobald S."/>
            <person name="Brandl J."/>
            <person name="Frisvad J.C."/>
            <person name="Nielsen K.F."/>
            <person name="Lyhne E.K."/>
            <person name="Kogle M.E."/>
            <person name="Kuo A."/>
            <person name="Riley R."/>
            <person name="Clum A."/>
            <person name="Nolan M."/>
            <person name="Lipzen A."/>
            <person name="Salamov A."/>
            <person name="Henrissat B."/>
            <person name="Wiebenga A."/>
            <person name="De Vries R.P."/>
            <person name="Grigoriev I.V."/>
            <person name="Mortensen U.H."/>
            <person name="Andersen M.R."/>
            <person name="Baker S.E."/>
        </authorList>
    </citation>
    <scope>NUCLEOTIDE SEQUENCE [LARGE SCALE GENOMIC DNA]</scope>
    <source>
        <strain evidence="2 3">CBS 121591</strain>
    </source>
</reference>
<dbReference type="InterPro" id="IPR041698">
    <property type="entry name" value="Methyltransf_25"/>
</dbReference>
<evidence type="ECO:0000259" key="1">
    <source>
        <dbReference type="Pfam" id="PF13649"/>
    </source>
</evidence>
<dbReference type="Pfam" id="PF13649">
    <property type="entry name" value="Methyltransf_25"/>
    <property type="match status" value="1"/>
</dbReference>
<dbReference type="Proteomes" id="UP000248340">
    <property type="component" value="Unassembled WGS sequence"/>
</dbReference>
<dbReference type="CDD" id="cd02440">
    <property type="entry name" value="AdoMet_MTases"/>
    <property type="match status" value="1"/>
</dbReference>
<dbReference type="EMBL" id="KZ821680">
    <property type="protein sequence ID" value="PYH85267.1"/>
    <property type="molecule type" value="Genomic_DNA"/>
</dbReference>
<name>A0A319CQM0_9EURO</name>
<dbReference type="SUPFAM" id="SSF53335">
    <property type="entry name" value="S-adenosyl-L-methionine-dependent methyltransferases"/>
    <property type="match status" value="1"/>
</dbReference>
<dbReference type="GO" id="GO:0032259">
    <property type="term" value="P:methylation"/>
    <property type="evidence" value="ECO:0007669"/>
    <property type="project" value="UniProtKB-KW"/>
</dbReference>
<dbReference type="RefSeq" id="XP_025495467.1">
    <property type="nucleotide sequence ID" value="XM_025634336.1"/>
</dbReference>
<dbReference type="OrthoDB" id="5339271at2759"/>
<dbReference type="VEuPathDB" id="FungiDB:BO82DRAFT_351122"/>
<dbReference type="GO" id="GO:0008168">
    <property type="term" value="F:methyltransferase activity"/>
    <property type="evidence" value="ECO:0007669"/>
    <property type="project" value="UniProtKB-KW"/>
</dbReference>
<keyword evidence="3" id="KW-1185">Reference proteome</keyword>
<feature type="domain" description="Methyltransferase" evidence="1">
    <location>
        <begin position="59"/>
        <end position="165"/>
    </location>
</feature>
<dbReference type="Gene3D" id="3.40.50.150">
    <property type="entry name" value="Vaccinia Virus protein VP39"/>
    <property type="match status" value="1"/>
</dbReference>
<evidence type="ECO:0000313" key="2">
    <source>
        <dbReference type="EMBL" id="PYH85267.1"/>
    </source>
</evidence>
<proteinExistence type="predicted"/>
<dbReference type="PANTHER" id="PTHR43591">
    <property type="entry name" value="METHYLTRANSFERASE"/>
    <property type="match status" value="1"/>
</dbReference>
<gene>
    <name evidence="2" type="ORF">BO82DRAFT_351122</name>
</gene>
<evidence type="ECO:0000313" key="3">
    <source>
        <dbReference type="Proteomes" id="UP000248340"/>
    </source>
</evidence>
<protein>
    <submittedName>
        <fullName evidence="2">S-adenosyl-L-methionine-dependent methyltransferase</fullName>
    </submittedName>
</protein>
<dbReference type="PANTHER" id="PTHR43591:SF24">
    <property type="entry name" value="2-METHOXY-6-POLYPRENYL-1,4-BENZOQUINOL METHYLASE, MITOCHONDRIAL"/>
    <property type="match status" value="1"/>
</dbReference>
<dbReference type="InterPro" id="IPR029063">
    <property type="entry name" value="SAM-dependent_MTases_sf"/>
</dbReference>
<sequence length="292" mass="32357">MTISLSPDEPKLQPQGSTCYSSKYLADYYDLHIEDWNDAGLYGDKLDTMISQVSPPVTVFDIGTGSGRVIHSLLAAKPRANVRFLGLDIEPHMLERARQLTDPSVADQIDWLLGSADNLESLPVFQNGPPFVDMITFACGSICHLHQPGQGERFFQQIAKVLKPGTGRAYVSVLNMLTDGGEAQAQALRPPFGNDPVASKVLPGILYRETWPRHELIDKVWHTARHIVAFRLLPGGEEQVVEYNVSEREARVWTEADLRAAAKIAGLQLVEKIVQENETGLPETIFVWGVDV</sequence>
<accession>A0A319CQM0</accession>
<keyword evidence="2" id="KW-0489">Methyltransferase</keyword>
<dbReference type="AlphaFoldDB" id="A0A319CQM0"/>
<organism evidence="2 3">
    <name type="scientific">Aspergillus uvarum CBS 121591</name>
    <dbReference type="NCBI Taxonomy" id="1448315"/>
    <lineage>
        <taxon>Eukaryota</taxon>
        <taxon>Fungi</taxon>
        <taxon>Dikarya</taxon>
        <taxon>Ascomycota</taxon>
        <taxon>Pezizomycotina</taxon>
        <taxon>Eurotiomycetes</taxon>
        <taxon>Eurotiomycetidae</taxon>
        <taxon>Eurotiales</taxon>
        <taxon>Aspergillaceae</taxon>
        <taxon>Aspergillus</taxon>
        <taxon>Aspergillus subgen. Circumdati</taxon>
    </lineage>
</organism>